<dbReference type="PANTHER" id="PTHR34310">
    <property type="entry name" value="DUF427 DOMAIN PROTEIN (AFU_ORTHOLOGUE AFUA_3G02220)"/>
    <property type="match status" value="1"/>
</dbReference>
<evidence type="ECO:0000259" key="1">
    <source>
        <dbReference type="Pfam" id="PF04248"/>
    </source>
</evidence>
<keyword evidence="3" id="KW-1185">Reference proteome</keyword>
<reference evidence="2 3" key="1">
    <citation type="submission" date="2012-08" db="EMBL/GenBank/DDBJ databases">
        <title>Whole genome shotgun sequence of Gordonia rhizosphera NBRC 16068.</title>
        <authorList>
            <person name="Takarada H."/>
            <person name="Isaki S."/>
            <person name="Hosoyama A."/>
            <person name="Tsuchikane K."/>
            <person name="Katsumata H."/>
            <person name="Baba S."/>
            <person name="Ohji S."/>
            <person name="Yamazaki S."/>
            <person name="Fujita N."/>
        </authorList>
    </citation>
    <scope>NUCLEOTIDE SEQUENCE [LARGE SCALE GENOMIC DNA]</scope>
    <source>
        <strain evidence="2 3">NBRC 16068</strain>
    </source>
</reference>
<dbReference type="Proteomes" id="UP000008363">
    <property type="component" value="Unassembled WGS sequence"/>
</dbReference>
<dbReference type="InterPro" id="IPR007361">
    <property type="entry name" value="DUF427"/>
</dbReference>
<sequence>MAVSMDELTMSHLDALRSAVSRRRVRALLAGQPVADSDDVLQVWEPYRVVGSYAFATADVNAALVSPTPVVPAMRRPPVLTPVHQFSLHTCAGTSWDIEVTGRVLPAAAFTPDDPDLAGRVILDWTAFDEWREEDQVVLSHPHNPFQRIDCLVTSRHVVVRIGDVVLADSHRPTLLLETHLPPRHYLPREDVRMDRLTPSETRTTCAYKGHATYWSAVVGERVVPDVAWTYRQPLLDGQPIRDMICFYDDRVDVTVTPTTR</sequence>
<dbReference type="eggNOG" id="COG2343">
    <property type="taxonomic scope" value="Bacteria"/>
</dbReference>
<name>K6V6U6_9ACTN</name>
<feature type="domain" description="DUF427" evidence="1">
    <location>
        <begin position="158"/>
        <end position="249"/>
    </location>
</feature>
<dbReference type="Pfam" id="PF04248">
    <property type="entry name" value="NTP_transf_9"/>
    <property type="match status" value="1"/>
</dbReference>
<proteinExistence type="predicted"/>
<dbReference type="InterPro" id="IPR038694">
    <property type="entry name" value="DUF427_sf"/>
</dbReference>
<dbReference type="OrthoDB" id="285364at2"/>
<organism evidence="2 3">
    <name type="scientific">Gordonia rhizosphera NBRC 16068</name>
    <dbReference type="NCBI Taxonomy" id="1108045"/>
    <lineage>
        <taxon>Bacteria</taxon>
        <taxon>Bacillati</taxon>
        <taxon>Actinomycetota</taxon>
        <taxon>Actinomycetes</taxon>
        <taxon>Mycobacteriales</taxon>
        <taxon>Gordoniaceae</taxon>
        <taxon>Gordonia</taxon>
    </lineage>
</organism>
<dbReference type="STRING" id="1108045.GORHZ_154_00420"/>
<evidence type="ECO:0000313" key="3">
    <source>
        <dbReference type="Proteomes" id="UP000008363"/>
    </source>
</evidence>
<dbReference type="AlphaFoldDB" id="K6V6U6"/>
<dbReference type="Gene3D" id="2.170.150.40">
    <property type="entry name" value="Domain of unknown function (DUF427)"/>
    <property type="match status" value="2"/>
</dbReference>
<dbReference type="PANTHER" id="PTHR34310:SF8">
    <property type="entry name" value="CONSERVED PROTEIN"/>
    <property type="match status" value="1"/>
</dbReference>
<protein>
    <recommendedName>
        <fullName evidence="1">DUF427 domain-containing protein</fullName>
    </recommendedName>
</protein>
<dbReference type="RefSeq" id="WP_006335941.1">
    <property type="nucleotide sequence ID" value="NZ_BAHC01000154.1"/>
</dbReference>
<gene>
    <name evidence="2" type="ORF">GORHZ_154_00420</name>
</gene>
<dbReference type="EMBL" id="BAHC01000154">
    <property type="protein sequence ID" value="GAB91953.1"/>
    <property type="molecule type" value="Genomic_DNA"/>
</dbReference>
<accession>K6V6U6</accession>
<evidence type="ECO:0000313" key="2">
    <source>
        <dbReference type="EMBL" id="GAB91953.1"/>
    </source>
</evidence>
<comment type="caution">
    <text evidence="2">The sequence shown here is derived from an EMBL/GenBank/DDBJ whole genome shotgun (WGS) entry which is preliminary data.</text>
</comment>